<dbReference type="EMBL" id="ACVR01000025">
    <property type="protein sequence ID" value="EET83019.1"/>
    <property type="molecule type" value="Genomic_DNA"/>
</dbReference>
<gene>
    <name evidence="1" type="ORF">ACIRA0001_3090</name>
</gene>
<proteinExistence type="predicted"/>
<organism evidence="1 2">
    <name type="scientific">Acinetobacter radioresistens SK82</name>
    <dbReference type="NCBI Taxonomy" id="596318"/>
    <lineage>
        <taxon>Bacteria</taxon>
        <taxon>Pseudomonadati</taxon>
        <taxon>Pseudomonadota</taxon>
        <taxon>Gammaproteobacteria</taxon>
        <taxon>Moraxellales</taxon>
        <taxon>Moraxellaceae</taxon>
        <taxon>Acinetobacter</taxon>
    </lineage>
</organism>
<sequence>MSYPKTSTPTAEPSRTVINQISINGRTINVPVDEANQGSFNDFLTELERIKKSS</sequence>
<keyword evidence="2" id="KW-1185">Reference proteome</keyword>
<accession>A0ABM9YPQ2</accession>
<reference evidence="1 2" key="1">
    <citation type="submission" date="2009-07" db="EMBL/GenBank/DDBJ databases">
        <authorList>
            <person name="Madupu R."/>
            <person name="Durkin A.S."/>
            <person name="Torralba M."/>
            <person name="Methe B."/>
            <person name="Sutton G.G."/>
            <person name="Strausberg R.L."/>
            <person name="Nelson K.E."/>
        </authorList>
    </citation>
    <scope>NUCLEOTIDE SEQUENCE [LARGE SCALE GENOMIC DNA]</scope>
    <source>
        <strain evidence="1 2">SK82</strain>
    </source>
</reference>
<dbReference type="Proteomes" id="UP000018419">
    <property type="component" value="Unassembled WGS sequence"/>
</dbReference>
<name>A0ABM9YPQ2_ACIRA</name>
<protein>
    <submittedName>
        <fullName evidence="1">Uncharacterized protein</fullName>
    </submittedName>
</protein>
<evidence type="ECO:0000313" key="1">
    <source>
        <dbReference type="EMBL" id="EET83019.1"/>
    </source>
</evidence>
<evidence type="ECO:0000313" key="2">
    <source>
        <dbReference type="Proteomes" id="UP000018419"/>
    </source>
</evidence>
<comment type="caution">
    <text evidence="1">The sequence shown here is derived from an EMBL/GenBank/DDBJ whole genome shotgun (WGS) entry which is preliminary data.</text>
</comment>